<feature type="transmembrane region" description="Helical" evidence="1">
    <location>
        <begin position="100"/>
        <end position="117"/>
    </location>
</feature>
<evidence type="ECO:0000313" key="2">
    <source>
        <dbReference type="EMBL" id="OGD79815.1"/>
    </source>
</evidence>
<evidence type="ECO:0000256" key="1">
    <source>
        <dbReference type="SAM" id="Phobius"/>
    </source>
</evidence>
<keyword evidence="1" id="KW-1133">Transmembrane helix</keyword>
<accession>A0A1F5FJJ3</accession>
<feature type="transmembrane region" description="Helical" evidence="1">
    <location>
        <begin position="12"/>
        <end position="34"/>
    </location>
</feature>
<protein>
    <submittedName>
        <fullName evidence="2">Uncharacterized protein</fullName>
    </submittedName>
</protein>
<dbReference type="EMBL" id="MFAM01000008">
    <property type="protein sequence ID" value="OGD79815.1"/>
    <property type="molecule type" value="Genomic_DNA"/>
</dbReference>
<dbReference type="AlphaFoldDB" id="A0A1F5FJJ3"/>
<name>A0A1F5FJJ3_9BACT</name>
<proteinExistence type="predicted"/>
<gene>
    <name evidence="2" type="ORF">A2368_01250</name>
</gene>
<reference evidence="2 3" key="1">
    <citation type="journal article" date="2016" name="Nat. Commun.">
        <title>Thousands of microbial genomes shed light on interconnected biogeochemical processes in an aquifer system.</title>
        <authorList>
            <person name="Anantharaman K."/>
            <person name="Brown C.T."/>
            <person name="Hug L.A."/>
            <person name="Sharon I."/>
            <person name="Castelle C.J."/>
            <person name="Probst A.J."/>
            <person name="Thomas B.C."/>
            <person name="Singh A."/>
            <person name="Wilkins M.J."/>
            <person name="Karaoz U."/>
            <person name="Brodie E.L."/>
            <person name="Williams K.H."/>
            <person name="Hubbard S.S."/>
            <person name="Banfield J.F."/>
        </authorList>
    </citation>
    <scope>NUCLEOTIDE SEQUENCE [LARGE SCALE GENOMIC DNA]</scope>
</reference>
<keyword evidence="1" id="KW-0472">Membrane</keyword>
<dbReference type="Proteomes" id="UP000176682">
    <property type="component" value="Unassembled WGS sequence"/>
</dbReference>
<sequence length="120" mass="13272">MKIEVIKAIFTNVLFVIGVVVLMVGFIRGVMVGAKLLTFPEYPLNGYEETRCEMETSAIMMPIEGKTGTVVADKAEVEKRKETCRESLTRERGVRKVDDVTFALGAVIAGGVMVALFRKR</sequence>
<evidence type="ECO:0000313" key="3">
    <source>
        <dbReference type="Proteomes" id="UP000176682"/>
    </source>
</evidence>
<keyword evidence="1" id="KW-0812">Transmembrane</keyword>
<organism evidence="2 3">
    <name type="scientific">Candidatus Collierbacteria bacterium RIFOXYB1_FULL_49_13</name>
    <dbReference type="NCBI Taxonomy" id="1817728"/>
    <lineage>
        <taxon>Bacteria</taxon>
        <taxon>Candidatus Collieribacteriota</taxon>
    </lineage>
</organism>
<comment type="caution">
    <text evidence="2">The sequence shown here is derived from an EMBL/GenBank/DDBJ whole genome shotgun (WGS) entry which is preliminary data.</text>
</comment>